<dbReference type="EMBL" id="PDUG01000006">
    <property type="protein sequence ID" value="PIC17026.1"/>
    <property type="molecule type" value="Genomic_DNA"/>
</dbReference>
<reference evidence="2" key="1">
    <citation type="submission" date="2017-10" db="EMBL/GenBank/DDBJ databases">
        <title>Rapid genome shrinkage in a self-fertile nematode reveals novel sperm competition proteins.</title>
        <authorList>
            <person name="Yin D."/>
            <person name="Schwarz E.M."/>
            <person name="Thomas C.G."/>
            <person name="Felde R.L."/>
            <person name="Korf I.F."/>
            <person name="Cutter A.D."/>
            <person name="Schartner C.M."/>
            <person name="Ralston E.J."/>
            <person name="Meyer B.J."/>
            <person name="Haag E.S."/>
        </authorList>
    </citation>
    <scope>NUCLEOTIDE SEQUENCE [LARGE SCALE GENOMIC DNA]</scope>
    <source>
        <strain evidence="2">JU1422</strain>
    </source>
</reference>
<name>A0A2G5SQB5_9PELO</name>
<protein>
    <submittedName>
        <fullName evidence="1">Uncharacterized protein</fullName>
    </submittedName>
</protein>
<comment type="caution">
    <text evidence="1">The sequence shown here is derived from an EMBL/GenBank/DDBJ whole genome shotgun (WGS) entry which is preliminary data.</text>
</comment>
<evidence type="ECO:0000313" key="1">
    <source>
        <dbReference type="EMBL" id="PIC17026.1"/>
    </source>
</evidence>
<evidence type="ECO:0000313" key="2">
    <source>
        <dbReference type="Proteomes" id="UP000230233"/>
    </source>
</evidence>
<gene>
    <name evidence="1" type="primary">Cnig_chr_X.g23418</name>
    <name evidence="1" type="ORF">B9Z55_023418</name>
</gene>
<sequence length="68" mass="7739">MSNPLMNTIPHISKTRTEIWNFFTSSAIFGKRTVLHTHCPTIGFDVIMLDNQAVCMKIHGVQCFMDVL</sequence>
<accession>A0A2G5SQB5</accession>
<organism evidence="1 2">
    <name type="scientific">Caenorhabditis nigoni</name>
    <dbReference type="NCBI Taxonomy" id="1611254"/>
    <lineage>
        <taxon>Eukaryota</taxon>
        <taxon>Metazoa</taxon>
        <taxon>Ecdysozoa</taxon>
        <taxon>Nematoda</taxon>
        <taxon>Chromadorea</taxon>
        <taxon>Rhabditida</taxon>
        <taxon>Rhabditina</taxon>
        <taxon>Rhabditomorpha</taxon>
        <taxon>Rhabditoidea</taxon>
        <taxon>Rhabditidae</taxon>
        <taxon>Peloderinae</taxon>
        <taxon>Caenorhabditis</taxon>
    </lineage>
</organism>
<dbReference type="AlphaFoldDB" id="A0A2G5SQB5"/>
<keyword evidence="2" id="KW-1185">Reference proteome</keyword>
<proteinExistence type="predicted"/>
<dbReference type="Proteomes" id="UP000230233">
    <property type="component" value="Chromosome X"/>
</dbReference>